<reference evidence="1 2" key="1">
    <citation type="submission" date="2024-06" db="EMBL/GenBank/DDBJ databases">
        <title>A chromosome level genome sequence of Diviner's sage (Salvia divinorum).</title>
        <authorList>
            <person name="Ford S.A."/>
            <person name="Ro D.-K."/>
            <person name="Ness R.W."/>
            <person name="Phillips M.A."/>
        </authorList>
    </citation>
    <scope>NUCLEOTIDE SEQUENCE [LARGE SCALE GENOMIC DNA]</scope>
    <source>
        <strain evidence="1">SAF-2024a</strain>
        <tissue evidence="1">Leaf</tissue>
    </source>
</reference>
<dbReference type="AlphaFoldDB" id="A0ABD1HLK1"/>
<keyword evidence="2" id="KW-1185">Reference proteome</keyword>
<evidence type="ECO:0000313" key="2">
    <source>
        <dbReference type="Proteomes" id="UP001567538"/>
    </source>
</evidence>
<proteinExistence type="predicted"/>
<accession>A0ABD1HLK1</accession>
<name>A0ABD1HLK1_SALDI</name>
<dbReference type="EMBL" id="JBEAFC010000005">
    <property type="protein sequence ID" value="KAL1555881.1"/>
    <property type="molecule type" value="Genomic_DNA"/>
</dbReference>
<protein>
    <submittedName>
        <fullName evidence="1">Purine permease 10</fullName>
    </submittedName>
</protein>
<sequence length="76" mass="8865">MSKRPYFYLTEYSGISRAYRINKETAACTVIEMTIYQSPAIAISLFASGEWRQLEEEMEGYEREKVAYVIKLDVLI</sequence>
<organism evidence="1 2">
    <name type="scientific">Salvia divinorum</name>
    <name type="common">Maria pastora</name>
    <name type="synonym">Diviner's sage</name>
    <dbReference type="NCBI Taxonomy" id="28513"/>
    <lineage>
        <taxon>Eukaryota</taxon>
        <taxon>Viridiplantae</taxon>
        <taxon>Streptophyta</taxon>
        <taxon>Embryophyta</taxon>
        <taxon>Tracheophyta</taxon>
        <taxon>Spermatophyta</taxon>
        <taxon>Magnoliopsida</taxon>
        <taxon>eudicotyledons</taxon>
        <taxon>Gunneridae</taxon>
        <taxon>Pentapetalae</taxon>
        <taxon>asterids</taxon>
        <taxon>lamiids</taxon>
        <taxon>Lamiales</taxon>
        <taxon>Lamiaceae</taxon>
        <taxon>Nepetoideae</taxon>
        <taxon>Mentheae</taxon>
        <taxon>Salviinae</taxon>
        <taxon>Salvia</taxon>
        <taxon>Salvia subgen. Calosphace</taxon>
    </lineage>
</organism>
<evidence type="ECO:0000313" key="1">
    <source>
        <dbReference type="EMBL" id="KAL1555881.1"/>
    </source>
</evidence>
<comment type="caution">
    <text evidence="1">The sequence shown here is derived from an EMBL/GenBank/DDBJ whole genome shotgun (WGS) entry which is preliminary data.</text>
</comment>
<gene>
    <name evidence="1" type="ORF">AAHA92_11570</name>
</gene>
<dbReference type="Proteomes" id="UP001567538">
    <property type="component" value="Unassembled WGS sequence"/>
</dbReference>